<dbReference type="PANTHER" id="PTHR14614:SF109">
    <property type="entry name" value="RIBOSOMAL LYSINE N-METHYLTRANSFERASE 5"/>
    <property type="match status" value="1"/>
</dbReference>
<dbReference type="EMBL" id="JBEFKJ010000003">
    <property type="protein sequence ID" value="KAL2046956.1"/>
    <property type="molecule type" value="Genomic_DNA"/>
</dbReference>
<accession>A0ABR4AQ46</accession>
<protein>
    <submittedName>
        <fullName evidence="1">Uncharacterized protein</fullName>
    </submittedName>
</protein>
<dbReference type="InterPro" id="IPR019410">
    <property type="entry name" value="Methyltransf_16"/>
</dbReference>
<dbReference type="SUPFAM" id="SSF53335">
    <property type="entry name" value="S-adenosyl-L-methionine-dependent methyltransferases"/>
    <property type="match status" value="1"/>
</dbReference>
<dbReference type="Proteomes" id="UP001590950">
    <property type="component" value="Unassembled WGS sequence"/>
</dbReference>
<dbReference type="Gene3D" id="3.40.50.150">
    <property type="entry name" value="Vaccinia Virus protein VP39"/>
    <property type="match status" value="1"/>
</dbReference>
<keyword evidence="2" id="KW-1185">Reference proteome</keyword>
<dbReference type="InterPro" id="IPR029063">
    <property type="entry name" value="SAM-dependent_MTases_sf"/>
</dbReference>
<gene>
    <name evidence="1" type="ORF">N7G274_000974</name>
</gene>
<evidence type="ECO:0000313" key="1">
    <source>
        <dbReference type="EMBL" id="KAL2046956.1"/>
    </source>
</evidence>
<dbReference type="Pfam" id="PF10294">
    <property type="entry name" value="Methyltransf_16"/>
    <property type="match status" value="1"/>
</dbReference>
<evidence type="ECO:0000313" key="2">
    <source>
        <dbReference type="Proteomes" id="UP001590950"/>
    </source>
</evidence>
<proteinExistence type="predicted"/>
<comment type="caution">
    <text evidence="1">The sequence shown here is derived from an EMBL/GenBank/DDBJ whole genome shotgun (WGS) entry which is preliminary data.</text>
</comment>
<reference evidence="1 2" key="1">
    <citation type="submission" date="2024-09" db="EMBL/GenBank/DDBJ databases">
        <title>Rethinking Asexuality: The Enigmatic Case of Functional Sexual Genes in Lepraria (Stereocaulaceae).</title>
        <authorList>
            <person name="Doellman M."/>
            <person name="Sun Y."/>
            <person name="Barcenas-Pena A."/>
            <person name="Lumbsch H.T."/>
            <person name="Grewe F."/>
        </authorList>
    </citation>
    <scope>NUCLEOTIDE SEQUENCE [LARGE SCALE GENOMIC DNA]</scope>
    <source>
        <strain evidence="1 2">Mercado 3170</strain>
    </source>
</reference>
<organism evidence="1 2">
    <name type="scientific">Stereocaulon virgatum</name>
    <dbReference type="NCBI Taxonomy" id="373712"/>
    <lineage>
        <taxon>Eukaryota</taxon>
        <taxon>Fungi</taxon>
        <taxon>Dikarya</taxon>
        <taxon>Ascomycota</taxon>
        <taxon>Pezizomycotina</taxon>
        <taxon>Lecanoromycetes</taxon>
        <taxon>OSLEUM clade</taxon>
        <taxon>Lecanoromycetidae</taxon>
        <taxon>Lecanorales</taxon>
        <taxon>Lecanorineae</taxon>
        <taxon>Stereocaulaceae</taxon>
        <taxon>Stereocaulon</taxon>
    </lineage>
</organism>
<dbReference type="PANTHER" id="PTHR14614">
    <property type="entry name" value="HEPATOCELLULAR CARCINOMA-ASSOCIATED ANTIGEN"/>
    <property type="match status" value="1"/>
</dbReference>
<name>A0ABR4AQ46_9LECA</name>
<sequence length="296" mass="32189">MTALQSLTSVLGAQIDNPEEETFLLFSQDIPSQNLGFVDAKAINLEITVASRSLEITQSPGLLSSDRKGGTTGAVVWKITPLFAEWVASDDNLLFQCSALDRHSAVLELGCGISGIVAISLAPRVGRYIATDQDYVFKWLKLNIASNSSIDFESVKKRGRTPASTARGHMGNDIDIIALDWESSSVSELPTLVGMASDQNFDAVLACDCIYNEALVEPFVRTCAELCQLANASSTGNPTVCMIAQQLRSDIVFEIWLVAFHKAFEVWRVPDELLTKELKSGSGFVIHVGILRKKSS</sequence>